<sequence length="32" mass="3172">MSAADGRAGSSGRVAAAATAGAARQRSPWRDL</sequence>
<dbReference type="HOGENOM" id="CLU_3388557_0_0_4"/>
<protein>
    <submittedName>
        <fullName evidence="2">Uncharacterized protein</fullName>
    </submittedName>
</protein>
<name>Q2SZ58_BURTA</name>
<gene>
    <name evidence="2" type="ordered locus">BTH_I1244</name>
</gene>
<dbReference type="EMBL" id="CP000086">
    <property type="protein sequence ID" value="ABC39111.1"/>
    <property type="molecule type" value="Genomic_DNA"/>
</dbReference>
<reference evidence="2 3" key="1">
    <citation type="journal article" date="2005" name="BMC Genomics">
        <title>Bacterial genome adaptation to niches: divergence of the potential virulence genes in three Burkholderia species of different survival strategies.</title>
        <authorList>
            <person name="Kim H.S."/>
            <person name="Schell M.A."/>
            <person name="Yu Y."/>
            <person name="Ulrich R.L."/>
            <person name="Sarria S.H."/>
            <person name="Nierman W.C."/>
            <person name="DeShazer D."/>
        </authorList>
    </citation>
    <scope>NUCLEOTIDE SEQUENCE [LARGE SCALE GENOMIC DNA]</scope>
    <source>
        <strain evidence="3">ATCC 700388 / DSM 13276 / CCUG 48851 / CIP 106301 / E264</strain>
    </source>
</reference>
<feature type="region of interest" description="Disordered" evidence="1">
    <location>
        <begin position="1"/>
        <end position="32"/>
    </location>
</feature>
<proteinExistence type="predicted"/>
<keyword evidence="3" id="KW-1185">Reference proteome</keyword>
<feature type="compositionally biased region" description="Low complexity" evidence="1">
    <location>
        <begin position="1"/>
        <end position="26"/>
    </location>
</feature>
<accession>Q2SZ58</accession>
<evidence type="ECO:0000256" key="1">
    <source>
        <dbReference type="SAM" id="MobiDB-lite"/>
    </source>
</evidence>
<evidence type="ECO:0000313" key="3">
    <source>
        <dbReference type="Proteomes" id="UP000001930"/>
    </source>
</evidence>
<dbReference type="Proteomes" id="UP000001930">
    <property type="component" value="Chromosome I"/>
</dbReference>
<evidence type="ECO:0000313" key="2">
    <source>
        <dbReference type="EMBL" id="ABC39111.1"/>
    </source>
</evidence>
<dbReference type="KEGG" id="bte:BTH_I1244"/>
<organism evidence="2 3">
    <name type="scientific">Burkholderia thailandensis (strain ATCC 700388 / DSM 13276 / CCUG 48851 / CIP 106301 / E264)</name>
    <dbReference type="NCBI Taxonomy" id="271848"/>
    <lineage>
        <taxon>Bacteria</taxon>
        <taxon>Pseudomonadati</taxon>
        <taxon>Pseudomonadota</taxon>
        <taxon>Betaproteobacteria</taxon>
        <taxon>Burkholderiales</taxon>
        <taxon>Burkholderiaceae</taxon>
        <taxon>Burkholderia</taxon>
        <taxon>pseudomallei group</taxon>
    </lineage>
</organism>
<dbReference type="AlphaFoldDB" id="Q2SZ58"/>